<dbReference type="EMBL" id="KV454411">
    <property type="protein sequence ID" value="ODQ64769.1"/>
    <property type="molecule type" value="Genomic_DNA"/>
</dbReference>
<protein>
    <submittedName>
        <fullName evidence="2">HbrB-like protein</fullName>
    </submittedName>
</protein>
<keyword evidence="3" id="KW-1185">Reference proteome</keyword>
<evidence type="ECO:0000256" key="1">
    <source>
        <dbReference type="SAM" id="MobiDB-lite"/>
    </source>
</evidence>
<gene>
    <name evidence="2" type="ORF">NADFUDRAFT_52393</name>
</gene>
<proteinExistence type="predicted"/>
<name>A0A1E3PH81_9ASCO</name>
<feature type="compositionally biased region" description="Polar residues" evidence="1">
    <location>
        <begin position="91"/>
        <end position="105"/>
    </location>
</feature>
<feature type="region of interest" description="Disordered" evidence="1">
    <location>
        <begin position="156"/>
        <end position="219"/>
    </location>
</feature>
<feature type="compositionally biased region" description="Low complexity" evidence="1">
    <location>
        <begin position="69"/>
        <end position="84"/>
    </location>
</feature>
<dbReference type="Pfam" id="PF08539">
    <property type="entry name" value="HbrB"/>
    <property type="match status" value="1"/>
</dbReference>
<feature type="region of interest" description="Disordered" evidence="1">
    <location>
        <begin position="1"/>
        <end position="136"/>
    </location>
</feature>
<feature type="compositionally biased region" description="Low complexity" evidence="1">
    <location>
        <begin position="172"/>
        <end position="190"/>
    </location>
</feature>
<reference evidence="2 3" key="1">
    <citation type="journal article" date="2016" name="Proc. Natl. Acad. Sci. U.S.A.">
        <title>Comparative genomics of biotechnologically important yeasts.</title>
        <authorList>
            <person name="Riley R."/>
            <person name="Haridas S."/>
            <person name="Wolfe K.H."/>
            <person name="Lopes M.R."/>
            <person name="Hittinger C.T."/>
            <person name="Goeker M."/>
            <person name="Salamov A.A."/>
            <person name="Wisecaver J.H."/>
            <person name="Long T.M."/>
            <person name="Calvey C.H."/>
            <person name="Aerts A.L."/>
            <person name="Barry K.W."/>
            <person name="Choi C."/>
            <person name="Clum A."/>
            <person name="Coughlan A.Y."/>
            <person name="Deshpande S."/>
            <person name="Douglass A.P."/>
            <person name="Hanson S.J."/>
            <person name="Klenk H.-P."/>
            <person name="LaButti K.M."/>
            <person name="Lapidus A."/>
            <person name="Lindquist E.A."/>
            <person name="Lipzen A.M."/>
            <person name="Meier-Kolthoff J.P."/>
            <person name="Ohm R.A."/>
            <person name="Otillar R.P."/>
            <person name="Pangilinan J.L."/>
            <person name="Peng Y."/>
            <person name="Rokas A."/>
            <person name="Rosa C.A."/>
            <person name="Scheuner C."/>
            <person name="Sibirny A.A."/>
            <person name="Slot J.C."/>
            <person name="Stielow J.B."/>
            <person name="Sun H."/>
            <person name="Kurtzman C.P."/>
            <person name="Blackwell M."/>
            <person name="Grigoriev I.V."/>
            <person name="Jeffries T.W."/>
        </authorList>
    </citation>
    <scope>NUCLEOTIDE SEQUENCE [LARGE SCALE GENOMIC DNA]</scope>
    <source>
        <strain evidence="2 3">DSM 6958</strain>
    </source>
</reference>
<dbReference type="OrthoDB" id="2290221at2759"/>
<dbReference type="PANTHER" id="PTHR32428">
    <property type="entry name" value="TARGET OF RAPAMYCIN COMPLEX 2 SUBUNIT BIT61-RELATED"/>
    <property type="match status" value="1"/>
</dbReference>
<organism evidence="2 3">
    <name type="scientific">Nadsonia fulvescens var. elongata DSM 6958</name>
    <dbReference type="NCBI Taxonomy" id="857566"/>
    <lineage>
        <taxon>Eukaryota</taxon>
        <taxon>Fungi</taxon>
        <taxon>Dikarya</taxon>
        <taxon>Ascomycota</taxon>
        <taxon>Saccharomycotina</taxon>
        <taxon>Dipodascomycetes</taxon>
        <taxon>Dipodascales</taxon>
        <taxon>Dipodascales incertae sedis</taxon>
        <taxon>Nadsonia</taxon>
    </lineage>
</organism>
<dbReference type="PANTHER" id="PTHR32428:SF2">
    <property type="entry name" value="TARGET OF RAPAMYCIN COMPLEX 2 SUBUNIT BIT61-RELATED"/>
    <property type="match status" value="1"/>
</dbReference>
<feature type="compositionally biased region" description="Low complexity" evidence="1">
    <location>
        <begin position="43"/>
        <end position="52"/>
    </location>
</feature>
<evidence type="ECO:0000313" key="3">
    <source>
        <dbReference type="Proteomes" id="UP000095009"/>
    </source>
</evidence>
<sequence length="633" mass="68587">MIHSIPEEDDSVEVFTEANTNNGLGSLNNTATTRARGYSHTRSSSGSSISSGNANHLNNTHQVTGNGASSSNQTGSSLSISLSSRPVPPFTQASENKSTQPSPLMSPQGFVDYADDRTSSMTSSKGSSSSITSQSNVLTASEAAAAAAFRKLDLSSSTGTSPAIRFPSVGTNVSSSSSNQNIFSSANNNNTRIASSSPKVSGKEATAKPPNKFSNTGAIPTYTKSKESALAKTKMFVRQAAKAHHLTTSHHQLTSKSNSSSSSKRRGVDLTIQTGISLPINRPSISERSPLSRPSKELERIASIGNNDPLTPLGSSMRDNDILGKHKHHLLLRSRKSDHSGVILSSSSSNSRLIPDKGSLYSFHPSSPGSLQKSLSALDLKNFIIKEDKEQIADDAWALLCSRVLPLFNGEGLRVPVEDLNTLVLMHINLRIQENVGAKALLLEFQDLLKTGLFSLDNSLQRLPNNKLLPRLVYVWKFFFSQVLPYWEAVFLPLQLEFEGNGQVLGNLSDKYWSIYSVSLANLSVRTLTLDGFGEYVLLPLIPRLELILSNMKLEELSSNSRPTEMAFRMMQCTNIVLAAFTDLSGANGNTEKLAKTESLARLVKKTWFGRPRADNNRKGLILESGPHPNILV</sequence>
<dbReference type="AlphaFoldDB" id="A0A1E3PH81"/>
<feature type="region of interest" description="Disordered" evidence="1">
    <location>
        <begin position="241"/>
        <end position="267"/>
    </location>
</feature>
<dbReference type="GO" id="GO:0031932">
    <property type="term" value="C:TORC2 complex"/>
    <property type="evidence" value="ECO:0007669"/>
    <property type="project" value="TreeGrafter"/>
</dbReference>
<dbReference type="InterPro" id="IPR013745">
    <property type="entry name" value="Bit61/PRR5"/>
</dbReference>
<feature type="compositionally biased region" description="Low complexity" evidence="1">
    <location>
        <begin position="119"/>
        <end position="135"/>
    </location>
</feature>
<accession>A0A1E3PH81</accession>
<feature type="compositionally biased region" description="Low complexity" evidence="1">
    <location>
        <begin position="249"/>
        <end position="262"/>
    </location>
</feature>
<feature type="compositionally biased region" description="Low complexity" evidence="1">
    <location>
        <begin position="18"/>
        <end position="33"/>
    </location>
</feature>
<dbReference type="GO" id="GO:0038203">
    <property type="term" value="P:TORC2 signaling"/>
    <property type="evidence" value="ECO:0007669"/>
    <property type="project" value="TreeGrafter"/>
</dbReference>
<dbReference type="Proteomes" id="UP000095009">
    <property type="component" value="Unassembled WGS sequence"/>
</dbReference>
<feature type="compositionally biased region" description="Polar residues" evidence="1">
    <location>
        <begin position="53"/>
        <end position="68"/>
    </location>
</feature>
<dbReference type="STRING" id="857566.A0A1E3PH81"/>
<evidence type="ECO:0000313" key="2">
    <source>
        <dbReference type="EMBL" id="ODQ64769.1"/>
    </source>
</evidence>